<evidence type="ECO:0000256" key="1">
    <source>
        <dbReference type="ARBA" id="ARBA00004123"/>
    </source>
</evidence>
<evidence type="ECO:0000256" key="7">
    <source>
        <dbReference type="ARBA" id="ARBA00023242"/>
    </source>
</evidence>
<feature type="domain" description="Homeobox" evidence="11">
    <location>
        <begin position="90"/>
        <end position="150"/>
    </location>
</feature>
<dbReference type="Gene3D" id="1.10.10.60">
    <property type="entry name" value="Homeodomain-like"/>
    <property type="match status" value="1"/>
</dbReference>
<dbReference type="SMR" id="A0A2P6QSD0"/>
<comment type="subcellular location">
    <subcellularLocation>
        <location evidence="1 8 9">Nucleus</location>
    </subcellularLocation>
</comment>
<dbReference type="InterPro" id="IPR017970">
    <property type="entry name" value="Homeobox_CS"/>
</dbReference>
<organism evidence="12 13">
    <name type="scientific">Rosa chinensis</name>
    <name type="common">China rose</name>
    <dbReference type="NCBI Taxonomy" id="74649"/>
    <lineage>
        <taxon>Eukaryota</taxon>
        <taxon>Viridiplantae</taxon>
        <taxon>Streptophyta</taxon>
        <taxon>Embryophyta</taxon>
        <taxon>Tracheophyta</taxon>
        <taxon>Spermatophyta</taxon>
        <taxon>Magnoliopsida</taxon>
        <taxon>eudicotyledons</taxon>
        <taxon>Gunneridae</taxon>
        <taxon>Pentapetalae</taxon>
        <taxon>rosids</taxon>
        <taxon>fabids</taxon>
        <taxon>Rosales</taxon>
        <taxon>Rosaceae</taxon>
        <taxon>Rosoideae</taxon>
        <taxon>Rosoideae incertae sedis</taxon>
        <taxon>Rosa</taxon>
    </lineage>
</organism>
<dbReference type="OMA" id="EEACNTK"/>
<comment type="similarity">
    <text evidence="2">Belongs to the HD-ZIP homeobox family. Class II subfamily.</text>
</comment>
<evidence type="ECO:0000313" key="13">
    <source>
        <dbReference type="Proteomes" id="UP000238479"/>
    </source>
</evidence>
<keyword evidence="7 8" id="KW-0539">Nucleus</keyword>
<dbReference type="GO" id="GO:0000981">
    <property type="term" value="F:DNA-binding transcription factor activity, RNA polymerase II-specific"/>
    <property type="evidence" value="ECO:0007669"/>
    <property type="project" value="InterPro"/>
</dbReference>
<keyword evidence="3" id="KW-0805">Transcription regulation</keyword>
<dbReference type="CDD" id="cd00086">
    <property type="entry name" value="homeodomain"/>
    <property type="match status" value="1"/>
</dbReference>
<dbReference type="GO" id="GO:0005634">
    <property type="term" value="C:nucleus"/>
    <property type="evidence" value="ECO:0007669"/>
    <property type="project" value="UniProtKB-SubCell"/>
</dbReference>
<evidence type="ECO:0000256" key="6">
    <source>
        <dbReference type="ARBA" id="ARBA00023163"/>
    </source>
</evidence>
<feature type="compositionally biased region" description="Basic and acidic residues" evidence="10">
    <location>
        <begin position="75"/>
        <end position="84"/>
    </location>
</feature>
<keyword evidence="6" id="KW-0804">Transcription</keyword>
<dbReference type="AlphaFoldDB" id="A0A2P6QSD0"/>
<dbReference type="EMBL" id="PDCK01000042">
    <property type="protein sequence ID" value="PRQ37067.1"/>
    <property type="molecule type" value="Genomic_DNA"/>
</dbReference>
<feature type="region of interest" description="Disordered" evidence="10">
    <location>
        <begin position="70"/>
        <end position="93"/>
    </location>
</feature>
<dbReference type="PANTHER" id="PTHR45714">
    <property type="entry name" value="HOMEOBOX-LEUCINE ZIPPER PROTEIN HAT14"/>
    <property type="match status" value="1"/>
</dbReference>
<accession>A0A2P6QSD0</accession>
<dbReference type="InterPro" id="IPR050762">
    <property type="entry name" value="HD-ZIP_Homeobox_LZ_Class_II"/>
</dbReference>
<dbReference type="SMART" id="SM00340">
    <property type="entry name" value="HALZ"/>
    <property type="match status" value="1"/>
</dbReference>
<proteinExistence type="inferred from homology"/>
<dbReference type="GO" id="GO:0043565">
    <property type="term" value="F:sequence-specific DNA binding"/>
    <property type="evidence" value="ECO:0007669"/>
    <property type="project" value="InterPro"/>
</dbReference>
<evidence type="ECO:0000259" key="11">
    <source>
        <dbReference type="PROSITE" id="PS50071"/>
    </source>
</evidence>
<dbReference type="PROSITE" id="PS00027">
    <property type="entry name" value="HOMEOBOX_1"/>
    <property type="match status" value="1"/>
</dbReference>
<keyword evidence="4 8" id="KW-0238">DNA-binding</keyword>
<dbReference type="Proteomes" id="UP000238479">
    <property type="component" value="Chromosome 4"/>
</dbReference>
<feature type="DNA-binding region" description="Homeobox" evidence="8">
    <location>
        <begin position="92"/>
        <end position="151"/>
    </location>
</feature>
<evidence type="ECO:0000256" key="2">
    <source>
        <dbReference type="ARBA" id="ARBA00006074"/>
    </source>
</evidence>
<evidence type="ECO:0000256" key="3">
    <source>
        <dbReference type="ARBA" id="ARBA00023015"/>
    </source>
</evidence>
<evidence type="ECO:0000256" key="8">
    <source>
        <dbReference type="PROSITE-ProRule" id="PRU00108"/>
    </source>
</evidence>
<comment type="caution">
    <text evidence="12">The sequence shown here is derived from an EMBL/GenBank/DDBJ whole genome shotgun (WGS) entry which is preliminary data.</text>
</comment>
<dbReference type="SMART" id="SM00389">
    <property type="entry name" value="HOX"/>
    <property type="match status" value="1"/>
</dbReference>
<dbReference type="InterPro" id="IPR001356">
    <property type="entry name" value="HD"/>
</dbReference>
<dbReference type="PROSITE" id="PS50071">
    <property type="entry name" value="HOMEOBOX_2"/>
    <property type="match status" value="1"/>
</dbReference>
<evidence type="ECO:0000256" key="10">
    <source>
        <dbReference type="SAM" id="MobiDB-lite"/>
    </source>
</evidence>
<keyword evidence="13" id="KW-1185">Reference proteome</keyword>
<gene>
    <name evidence="12" type="ORF">RchiOBHm_Chr4g0398491</name>
</gene>
<dbReference type="SUPFAM" id="SSF46689">
    <property type="entry name" value="Homeodomain-like"/>
    <property type="match status" value="1"/>
</dbReference>
<dbReference type="Pfam" id="PF00046">
    <property type="entry name" value="Homeodomain"/>
    <property type="match status" value="1"/>
</dbReference>
<dbReference type="PANTHER" id="PTHR45714:SF72">
    <property type="entry name" value="HOMEOBOX-LEUCINE ZIPPER PROTEIN HOX26-RELATED"/>
    <property type="match status" value="1"/>
</dbReference>
<evidence type="ECO:0000256" key="5">
    <source>
        <dbReference type="ARBA" id="ARBA00023155"/>
    </source>
</evidence>
<keyword evidence="5 8" id="KW-0371">Homeobox</keyword>
<dbReference type="Pfam" id="PF02183">
    <property type="entry name" value="HALZ"/>
    <property type="match status" value="1"/>
</dbReference>
<dbReference type="InterPro" id="IPR009057">
    <property type="entry name" value="Homeodomain-like_sf"/>
</dbReference>
<dbReference type="OrthoDB" id="6159439at2759"/>
<reference evidence="12 13" key="1">
    <citation type="journal article" date="2018" name="Nat. Genet.">
        <title>The Rosa genome provides new insights in the design of modern roses.</title>
        <authorList>
            <person name="Bendahmane M."/>
        </authorList>
    </citation>
    <scope>NUCLEOTIDE SEQUENCE [LARGE SCALE GENOMIC DNA]</scope>
    <source>
        <strain evidence="13">cv. Old Blush</strain>
    </source>
</reference>
<dbReference type="FunFam" id="1.10.10.60:FF:000577">
    <property type="entry name" value="Homeobox-leucine zipper protein 18"/>
    <property type="match status" value="1"/>
</dbReference>
<dbReference type="InterPro" id="IPR003106">
    <property type="entry name" value="Leu_zip_homeo"/>
</dbReference>
<evidence type="ECO:0000313" key="12">
    <source>
        <dbReference type="EMBL" id="PRQ37067.1"/>
    </source>
</evidence>
<evidence type="ECO:0000256" key="4">
    <source>
        <dbReference type="ARBA" id="ARBA00023125"/>
    </source>
</evidence>
<dbReference type="Gramene" id="PRQ37067">
    <property type="protein sequence ID" value="PRQ37067"/>
    <property type="gene ID" value="RchiOBHm_Chr4g0398491"/>
</dbReference>
<sequence length="228" mass="25898">MGDYDPEACNTSLQLGLGSGGYAPRQEMRTKDRPLVCLDLSFALRPKPEKIANLDDHMANGSSLKTNIFYEDEEDRRSTDHTDSEITNSKNGARKKLRLTKEQSTLLEDSFKRHSTLNPTQKHALAGLLNLKPRQVEVWFQNRRARTKLKQTEVDCEFLKKWCESLSDENRKLKKELQELKSLSVNGASSPLLTHQIPKTTMLTMCSSCERKAKANDQYPNNEAAAKN</sequence>
<evidence type="ECO:0000256" key="9">
    <source>
        <dbReference type="RuleBase" id="RU000682"/>
    </source>
</evidence>
<name>A0A2P6QSD0_ROSCH</name>
<protein>
    <submittedName>
        <fullName evidence="12">Putative transcription factor Homobox-WOX family</fullName>
    </submittedName>
</protein>